<sequence length="111" mass="12801">MDILLLYKQDRVGKIEMALSSDSTCTTDLNNSTSGFETFVLAPKAEEPWPAEVSFSMCSFPKWLHGDWEHVRVEGDTMVYKDQSSFKTYTIKCVGILEDSDRYLIFSRTQW</sequence>
<name>A0AAV8YG41_9CUCU</name>
<dbReference type="InterPro" id="IPR055471">
    <property type="entry name" value="DUF7043"/>
</dbReference>
<comment type="caution">
    <text evidence="2">The sequence shown here is derived from an EMBL/GenBank/DDBJ whole genome shotgun (WGS) entry which is preliminary data.</text>
</comment>
<accession>A0AAV8YG41</accession>
<proteinExistence type="predicted"/>
<reference evidence="2" key="1">
    <citation type="journal article" date="2023" name="Insect Mol. Biol.">
        <title>Genome sequencing provides insights into the evolution of gene families encoding plant cell wall-degrading enzymes in longhorned beetles.</title>
        <authorList>
            <person name="Shin N.R."/>
            <person name="Okamura Y."/>
            <person name="Kirsch R."/>
            <person name="Pauchet Y."/>
        </authorList>
    </citation>
    <scope>NUCLEOTIDE SEQUENCE</scope>
    <source>
        <strain evidence="2">RBIC_L_NR</strain>
    </source>
</reference>
<evidence type="ECO:0000313" key="3">
    <source>
        <dbReference type="Proteomes" id="UP001162156"/>
    </source>
</evidence>
<evidence type="ECO:0000259" key="1">
    <source>
        <dbReference type="Pfam" id="PF23070"/>
    </source>
</evidence>
<dbReference type="PANTHER" id="PTHR22255:SF4">
    <property type="entry name" value="CATION-INDEPENDENT MANNOSE-6-PHOSPHATE RECEPTOR"/>
    <property type="match status" value="1"/>
</dbReference>
<dbReference type="AlphaFoldDB" id="A0AAV8YG41"/>
<dbReference type="PANTHER" id="PTHR22255">
    <property type="entry name" value="LP06548P"/>
    <property type="match status" value="1"/>
</dbReference>
<feature type="domain" description="DUF7043" evidence="1">
    <location>
        <begin position="55"/>
        <end position="110"/>
    </location>
</feature>
<dbReference type="EMBL" id="JANEYF010002177">
    <property type="protein sequence ID" value="KAJ8950389.1"/>
    <property type="molecule type" value="Genomic_DNA"/>
</dbReference>
<keyword evidence="3" id="KW-1185">Reference proteome</keyword>
<evidence type="ECO:0000313" key="2">
    <source>
        <dbReference type="EMBL" id="KAJ8950389.1"/>
    </source>
</evidence>
<protein>
    <recommendedName>
        <fullName evidence="1">DUF7043 domain-containing protein</fullName>
    </recommendedName>
</protein>
<gene>
    <name evidence="2" type="ORF">NQ314_007928</name>
</gene>
<organism evidence="2 3">
    <name type="scientific">Rhamnusium bicolor</name>
    <dbReference type="NCBI Taxonomy" id="1586634"/>
    <lineage>
        <taxon>Eukaryota</taxon>
        <taxon>Metazoa</taxon>
        <taxon>Ecdysozoa</taxon>
        <taxon>Arthropoda</taxon>
        <taxon>Hexapoda</taxon>
        <taxon>Insecta</taxon>
        <taxon>Pterygota</taxon>
        <taxon>Neoptera</taxon>
        <taxon>Endopterygota</taxon>
        <taxon>Coleoptera</taxon>
        <taxon>Polyphaga</taxon>
        <taxon>Cucujiformia</taxon>
        <taxon>Chrysomeloidea</taxon>
        <taxon>Cerambycidae</taxon>
        <taxon>Lepturinae</taxon>
        <taxon>Rhagiini</taxon>
        <taxon>Rhamnusium</taxon>
    </lineage>
</organism>
<dbReference type="Pfam" id="PF23070">
    <property type="entry name" value="DUF7043"/>
    <property type="match status" value="1"/>
</dbReference>
<dbReference type="Proteomes" id="UP001162156">
    <property type="component" value="Unassembled WGS sequence"/>
</dbReference>